<dbReference type="GO" id="GO:0019379">
    <property type="term" value="P:sulfate assimilation, phosphoadenylyl sulfate reduction by phosphoadenylyl-sulfate reductase (thioredoxin)"/>
    <property type="evidence" value="ECO:0007669"/>
    <property type="project" value="TreeGrafter"/>
</dbReference>
<sequence>MSERSGFTLWLTGLSGSGKTTISKGVAEELRHRGQPVEILDGDEVREYLSSDLGFEKADRDRNVKRIGYVARLLARHGVGVITAAISPYRDTRKVIRELHGPGFLEVHVKTSLETCIQRDVKGLYKRALNGEIPHFTGISDPYEEPEHPEVVIETEGQTVAESVAVIIQYLEETGYIKPKNVSGIAV</sequence>
<keyword evidence="8 9" id="KW-0418">Kinase</keyword>
<dbReference type="Gene3D" id="3.40.50.300">
    <property type="entry name" value="P-loop containing nucleotide triphosphate hydrolases"/>
    <property type="match status" value="1"/>
</dbReference>
<evidence type="ECO:0000259" key="10">
    <source>
        <dbReference type="Pfam" id="PF01583"/>
    </source>
</evidence>
<dbReference type="NCBIfam" id="NF003013">
    <property type="entry name" value="PRK03846.1"/>
    <property type="match status" value="1"/>
</dbReference>
<feature type="domain" description="APS kinase" evidence="10">
    <location>
        <begin position="6"/>
        <end position="154"/>
    </location>
</feature>
<dbReference type="GO" id="GO:0005737">
    <property type="term" value="C:cytoplasm"/>
    <property type="evidence" value="ECO:0007669"/>
    <property type="project" value="TreeGrafter"/>
</dbReference>
<keyword evidence="6 8" id="KW-0547">Nucleotide-binding</keyword>
<dbReference type="PANTHER" id="PTHR42700:SF1">
    <property type="entry name" value="SULFATE ADENYLYLTRANSFERASE"/>
    <property type="match status" value="1"/>
</dbReference>
<evidence type="ECO:0000256" key="4">
    <source>
        <dbReference type="ARBA" id="ARBA00012121"/>
    </source>
</evidence>
<keyword evidence="5 8" id="KW-0808">Transferase</keyword>
<evidence type="ECO:0000256" key="2">
    <source>
        <dbReference type="ARBA" id="ARBA00002632"/>
    </source>
</evidence>
<comment type="similarity">
    <text evidence="8 9">Belongs to the APS kinase family.</text>
</comment>
<name>A0A6I3SHA7_HELMO</name>
<gene>
    <name evidence="8 11" type="primary">cysC</name>
    <name evidence="11" type="ORF">GJ688_04425</name>
</gene>
<dbReference type="NCBIfam" id="NF002059">
    <property type="entry name" value="PRK00889.1"/>
    <property type="match status" value="1"/>
</dbReference>
<dbReference type="CDD" id="cd02027">
    <property type="entry name" value="APSK"/>
    <property type="match status" value="1"/>
</dbReference>
<dbReference type="UniPathway" id="UPA00140">
    <property type="reaction ID" value="UER00205"/>
</dbReference>
<proteinExistence type="inferred from homology"/>
<evidence type="ECO:0000256" key="9">
    <source>
        <dbReference type="RuleBase" id="RU004347"/>
    </source>
</evidence>
<keyword evidence="8" id="KW-0597">Phosphoprotein</keyword>
<dbReference type="GO" id="GO:0004781">
    <property type="term" value="F:sulfate adenylyltransferase (ATP) activity"/>
    <property type="evidence" value="ECO:0007669"/>
    <property type="project" value="TreeGrafter"/>
</dbReference>
<dbReference type="PANTHER" id="PTHR42700">
    <property type="entry name" value="SULFATE ADENYLYLTRANSFERASE"/>
    <property type="match status" value="1"/>
</dbReference>
<evidence type="ECO:0000256" key="7">
    <source>
        <dbReference type="ARBA" id="ARBA00022840"/>
    </source>
</evidence>
<dbReference type="EC" id="2.7.1.25" evidence="4 8"/>
<feature type="active site" description="Phosphoserine intermediate" evidence="8">
    <location>
        <position position="87"/>
    </location>
</feature>
<comment type="pathway">
    <text evidence="3 8 9">Sulfur metabolism; hydrogen sulfide biosynthesis; sulfite from sulfate: step 2/3.</text>
</comment>
<keyword evidence="7 8" id="KW-0067">ATP-binding</keyword>
<evidence type="ECO:0000313" key="12">
    <source>
        <dbReference type="Proteomes" id="UP000430670"/>
    </source>
</evidence>
<keyword evidence="12" id="KW-1185">Reference proteome</keyword>
<comment type="catalytic activity">
    <reaction evidence="1 8 9">
        <text>adenosine 5'-phosphosulfate + ATP = 3'-phosphoadenylyl sulfate + ADP + H(+)</text>
        <dbReference type="Rhea" id="RHEA:24152"/>
        <dbReference type="ChEBI" id="CHEBI:15378"/>
        <dbReference type="ChEBI" id="CHEBI:30616"/>
        <dbReference type="ChEBI" id="CHEBI:58243"/>
        <dbReference type="ChEBI" id="CHEBI:58339"/>
        <dbReference type="ChEBI" id="CHEBI:456216"/>
        <dbReference type="EC" id="2.7.1.25"/>
    </reaction>
</comment>
<evidence type="ECO:0000256" key="1">
    <source>
        <dbReference type="ARBA" id="ARBA00001823"/>
    </source>
</evidence>
<dbReference type="HAMAP" id="MF_00065">
    <property type="entry name" value="Adenylyl_sulf_kinase"/>
    <property type="match status" value="1"/>
</dbReference>
<protein>
    <recommendedName>
        <fullName evidence="4 8">Adenylyl-sulfate kinase</fullName>
        <ecNumber evidence="4 8">2.7.1.25</ecNumber>
    </recommendedName>
    <alternativeName>
        <fullName evidence="8">APS kinase</fullName>
    </alternativeName>
    <alternativeName>
        <fullName evidence="8">ATP adenosine-5'-phosphosulfate 3'-phosphotransferase</fullName>
    </alternativeName>
    <alternativeName>
        <fullName evidence="8">Adenosine-5'-phosphosulfate kinase</fullName>
    </alternativeName>
</protein>
<evidence type="ECO:0000256" key="3">
    <source>
        <dbReference type="ARBA" id="ARBA00004806"/>
    </source>
</evidence>
<reference evidence="11 12" key="1">
    <citation type="submission" date="2019-11" db="EMBL/GenBank/DDBJ databases">
        <title>Whole-genome sequence of a the green, strictly anaerobic photosynthetic bacterium Heliobacillus mobilis DSM 6151.</title>
        <authorList>
            <person name="Kyndt J.A."/>
            <person name="Meyer T.E."/>
        </authorList>
    </citation>
    <scope>NUCLEOTIDE SEQUENCE [LARGE SCALE GENOMIC DNA]</scope>
    <source>
        <strain evidence="11 12">DSM 6151</strain>
    </source>
</reference>
<dbReference type="GO" id="GO:0010134">
    <property type="term" value="P:sulfate assimilation via adenylyl sulfate reduction"/>
    <property type="evidence" value="ECO:0007669"/>
    <property type="project" value="TreeGrafter"/>
</dbReference>
<evidence type="ECO:0000313" key="11">
    <source>
        <dbReference type="EMBL" id="MTV48230.1"/>
    </source>
</evidence>
<accession>A0A6I3SHA7</accession>
<dbReference type="AlphaFoldDB" id="A0A6I3SHA7"/>
<dbReference type="InterPro" id="IPR027417">
    <property type="entry name" value="P-loop_NTPase"/>
</dbReference>
<dbReference type="InterPro" id="IPR050512">
    <property type="entry name" value="Sulf_AdTrans/APS_kinase"/>
</dbReference>
<dbReference type="GO" id="GO:0070814">
    <property type="term" value="P:hydrogen sulfide biosynthetic process"/>
    <property type="evidence" value="ECO:0007669"/>
    <property type="project" value="UniProtKB-UniRule"/>
</dbReference>
<dbReference type="Pfam" id="PF01583">
    <property type="entry name" value="APS_kinase"/>
    <property type="match status" value="1"/>
</dbReference>
<evidence type="ECO:0000256" key="6">
    <source>
        <dbReference type="ARBA" id="ARBA00022741"/>
    </source>
</evidence>
<evidence type="ECO:0000256" key="5">
    <source>
        <dbReference type="ARBA" id="ARBA00022679"/>
    </source>
</evidence>
<dbReference type="EMBL" id="WNKU01000003">
    <property type="protein sequence ID" value="MTV48230.1"/>
    <property type="molecule type" value="Genomic_DNA"/>
</dbReference>
<evidence type="ECO:0000256" key="8">
    <source>
        <dbReference type="HAMAP-Rule" id="MF_00065"/>
    </source>
</evidence>
<comment type="function">
    <text evidence="2 8 9">Catalyzes the synthesis of activated sulfate.</text>
</comment>
<dbReference type="SUPFAM" id="SSF52540">
    <property type="entry name" value="P-loop containing nucleoside triphosphate hydrolases"/>
    <property type="match status" value="1"/>
</dbReference>
<comment type="caution">
    <text evidence="11">The sequence shown here is derived from an EMBL/GenBank/DDBJ whole genome shotgun (WGS) entry which is preliminary data.</text>
</comment>
<dbReference type="InterPro" id="IPR059117">
    <property type="entry name" value="APS_kinase_dom"/>
</dbReference>
<feature type="binding site" evidence="8">
    <location>
        <begin position="13"/>
        <end position="20"/>
    </location>
    <ligand>
        <name>ATP</name>
        <dbReference type="ChEBI" id="CHEBI:30616"/>
    </ligand>
</feature>
<dbReference type="NCBIfam" id="TIGR00455">
    <property type="entry name" value="apsK"/>
    <property type="match status" value="1"/>
</dbReference>
<dbReference type="RefSeq" id="WP_170291658.1">
    <property type="nucleotide sequence ID" value="NZ_WNKU01000003.1"/>
</dbReference>
<dbReference type="FunFam" id="3.40.50.300:FF:000802">
    <property type="entry name" value="Sulfate adenylyltransferase"/>
    <property type="match status" value="1"/>
</dbReference>
<dbReference type="InterPro" id="IPR002891">
    <property type="entry name" value="APS"/>
</dbReference>
<organism evidence="11 12">
    <name type="scientific">Heliobacterium mobile</name>
    <name type="common">Heliobacillus mobilis</name>
    <dbReference type="NCBI Taxonomy" id="28064"/>
    <lineage>
        <taxon>Bacteria</taxon>
        <taxon>Bacillati</taxon>
        <taxon>Bacillota</taxon>
        <taxon>Clostridia</taxon>
        <taxon>Eubacteriales</taxon>
        <taxon>Heliobacteriaceae</taxon>
        <taxon>Heliobacterium</taxon>
    </lineage>
</organism>
<dbReference type="Proteomes" id="UP000430670">
    <property type="component" value="Unassembled WGS sequence"/>
</dbReference>
<dbReference type="GO" id="GO:0004020">
    <property type="term" value="F:adenylylsulfate kinase activity"/>
    <property type="evidence" value="ECO:0007669"/>
    <property type="project" value="UniProtKB-UniRule"/>
</dbReference>
<dbReference type="GO" id="GO:0005524">
    <property type="term" value="F:ATP binding"/>
    <property type="evidence" value="ECO:0007669"/>
    <property type="project" value="UniProtKB-UniRule"/>
</dbReference>